<dbReference type="EMBL" id="FOSN01000017">
    <property type="protein sequence ID" value="SFK73168.1"/>
    <property type="molecule type" value="Genomic_DNA"/>
</dbReference>
<dbReference type="Pfam" id="PF00171">
    <property type="entry name" value="Aldedh"/>
    <property type="match status" value="1"/>
</dbReference>
<dbReference type="FunFam" id="3.40.309.10:FF:000006">
    <property type="entry name" value="Gamma-glutamyl phosphate reductase"/>
    <property type="match status" value="1"/>
</dbReference>
<comment type="pathway">
    <text evidence="1 7">Amino-acid biosynthesis; L-proline biosynthesis; L-glutamate 5-semialdehyde from L-glutamate: step 2/2.</text>
</comment>
<feature type="domain" description="Aldehyde dehydrogenase" evidence="8">
    <location>
        <begin position="49"/>
        <end position="320"/>
    </location>
</feature>
<evidence type="ECO:0000256" key="3">
    <source>
        <dbReference type="ARBA" id="ARBA00022650"/>
    </source>
</evidence>
<dbReference type="GO" id="GO:0004350">
    <property type="term" value="F:glutamate-5-semialdehyde dehydrogenase activity"/>
    <property type="evidence" value="ECO:0007669"/>
    <property type="project" value="UniProtKB-UniRule"/>
</dbReference>
<dbReference type="InterPro" id="IPR000965">
    <property type="entry name" value="GPR_dom"/>
</dbReference>
<dbReference type="GO" id="GO:0005737">
    <property type="term" value="C:cytoplasm"/>
    <property type="evidence" value="ECO:0007669"/>
    <property type="project" value="UniProtKB-SubCell"/>
</dbReference>
<organism evidence="9 10">
    <name type="scientific">Methylocapsa palsarum</name>
    <dbReference type="NCBI Taxonomy" id="1612308"/>
    <lineage>
        <taxon>Bacteria</taxon>
        <taxon>Pseudomonadati</taxon>
        <taxon>Pseudomonadota</taxon>
        <taxon>Alphaproteobacteria</taxon>
        <taxon>Hyphomicrobiales</taxon>
        <taxon>Beijerinckiaceae</taxon>
        <taxon>Methylocapsa</taxon>
    </lineage>
</organism>
<dbReference type="GO" id="GO:0055129">
    <property type="term" value="P:L-proline biosynthetic process"/>
    <property type="evidence" value="ECO:0007669"/>
    <property type="project" value="UniProtKB-UniRule"/>
</dbReference>
<dbReference type="GO" id="GO:0050661">
    <property type="term" value="F:NADP binding"/>
    <property type="evidence" value="ECO:0007669"/>
    <property type="project" value="InterPro"/>
</dbReference>
<keyword evidence="4 7" id="KW-0521">NADP</keyword>
<comment type="subcellular location">
    <subcellularLocation>
        <location evidence="7">Cytoplasm</location>
    </subcellularLocation>
</comment>
<sequence>MIGLADQDILPRAGHGRLLTESIEDGRMEPLKLVERSADDDIAVLMARIGREARAAAHDMSLSSTETRNRAIKSAASAIRARALDILAANTRDVAAAAAKGATGAFLDRLRLDEKYIAAMADGLDQIAALPDPVGRSLARFERPNGLVIERVSTPLGVIGVIYESRPAVTADAGALCLKAGNATILRGGSESLLSTAIIHECLVAGLIEAGLPIAAIARVPTPDRAAVGEMLGGLGGAIDVIVPRGGKDLVARVQAEARVPVFAHLEGIVHVYVHGQADLAKAERILRNSKLRRTGVCGAAETLLVDRGCAGTHLAPLVKMLLDAGCAVRGDATALAADGRVTPAGDADWSAEYLDAIIAVRVVEDLDDAIRHIETFGSHHTDCIVTEDKAAAERFLREVDSAIVMHNSSTQFADGGEFGFGGEIGIATGRMHARGPVGLEQLTSFKYKVRGDGQIRS</sequence>
<dbReference type="Gene3D" id="3.40.309.10">
    <property type="entry name" value="Aldehyde Dehydrogenase, Chain A, domain 2"/>
    <property type="match status" value="1"/>
</dbReference>
<evidence type="ECO:0000256" key="4">
    <source>
        <dbReference type="ARBA" id="ARBA00022857"/>
    </source>
</evidence>
<evidence type="ECO:0000256" key="5">
    <source>
        <dbReference type="ARBA" id="ARBA00023002"/>
    </source>
</evidence>
<dbReference type="InterPro" id="IPR020593">
    <property type="entry name" value="G-glutamylP_reductase_CS"/>
</dbReference>
<dbReference type="InterPro" id="IPR016162">
    <property type="entry name" value="Ald_DH_N"/>
</dbReference>
<dbReference type="InterPro" id="IPR012134">
    <property type="entry name" value="Glu-5-SA_DH"/>
</dbReference>
<protein>
    <recommendedName>
        <fullName evidence="7">Gamma-glutamyl phosphate reductase</fullName>
        <shortName evidence="7">GPR</shortName>
        <ecNumber evidence="7">1.2.1.41</ecNumber>
    </recommendedName>
    <alternativeName>
        <fullName evidence="7">Glutamate-5-semialdehyde dehydrogenase</fullName>
    </alternativeName>
    <alternativeName>
        <fullName evidence="7">Glutamyl-gamma-semialdehyde dehydrogenase</fullName>
        <shortName evidence="7">GSA dehydrogenase</shortName>
    </alternativeName>
</protein>
<evidence type="ECO:0000256" key="7">
    <source>
        <dbReference type="HAMAP-Rule" id="MF_00412"/>
    </source>
</evidence>
<dbReference type="InterPro" id="IPR016161">
    <property type="entry name" value="Ald_DH/histidinol_DH"/>
</dbReference>
<keyword evidence="5 7" id="KW-0560">Oxidoreductase</keyword>
<proteinExistence type="inferred from homology"/>
<comment type="similarity">
    <text evidence="7">Belongs to the gamma-glutamyl phosphate reductase family.</text>
</comment>
<dbReference type="EC" id="1.2.1.41" evidence="7"/>
<evidence type="ECO:0000256" key="6">
    <source>
        <dbReference type="ARBA" id="ARBA00049024"/>
    </source>
</evidence>
<evidence type="ECO:0000313" key="9">
    <source>
        <dbReference type="EMBL" id="SFK73168.1"/>
    </source>
</evidence>
<evidence type="ECO:0000256" key="2">
    <source>
        <dbReference type="ARBA" id="ARBA00022605"/>
    </source>
</evidence>
<reference evidence="9 10" key="1">
    <citation type="submission" date="2016-10" db="EMBL/GenBank/DDBJ databases">
        <authorList>
            <person name="de Groot N.N."/>
        </authorList>
    </citation>
    <scope>NUCLEOTIDE SEQUENCE [LARGE SCALE GENOMIC DNA]</scope>
    <source>
        <strain evidence="9 10">NE2</strain>
    </source>
</reference>
<dbReference type="STRING" id="1612308.SAMN05444581_11717"/>
<accession>A0A1I4BWJ8</accession>
<name>A0A1I4BWJ8_9HYPH</name>
<dbReference type="Proteomes" id="UP000198755">
    <property type="component" value="Unassembled WGS sequence"/>
</dbReference>
<dbReference type="CDD" id="cd07079">
    <property type="entry name" value="ALDH_F18-19_ProA-GPR"/>
    <property type="match status" value="1"/>
</dbReference>
<keyword evidence="2 7" id="KW-0028">Amino-acid biosynthesis</keyword>
<dbReference type="PANTHER" id="PTHR11063:SF8">
    <property type="entry name" value="DELTA-1-PYRROLINE-5-CARBOXYLATE SYNTHASE"/>
    <property type="match status" value="1"/>
</dbReference>
<dbReference type="AlphaFoldDB" id="A0A1I4BWJ8"/>
<dbReference type="PIRSF" id="PIRSF000151">
    <property type="entry name" value="GPR"/>
    <property type="match status" value="1"/>
</dbReference>
<keyword evidence="10" id="KW-1185">Reference proteome</keyword>
<evidence type="ECO:0000259" key="8">
    <source>
        <dbReference type="Pfam" id="PF00171"/>
    </source>
</evidence>
<keyword evidence="3 7" id="KW-0641">Proline biosynthesis</keyword>
<dbReference type="UniPathway" id="UPA00098">
    <property type="reaction ID" value="UER00360"/>
</dbReference>
<dbReference type="HAMAP" id="MF_00412">
    <property type="entry name" value="ProA"/>
    <property type="match status" value="1"/>
</dbReference>
<dbReference type="PANTHER" id="PTHR11063">
    <property type="entry name" value="GLUTAMATE SEMIALDEHYDE DEHYDROGENASE"/>
    <property type="match status" value="1"/>
</dbReference>
<dbReference type="NCBIfam" id="NF001221">
    <property type="entry name" value="PRK00197.1"/>
    <property type="match status" value="1"/>
</dbReference>
<dbReference type="Gene3D" id="3.40.605.10">
    <property type="entry name" value="Aldehyde Dehydrogenase, Chain A, domain 1"/>
    <property type="match status" value="1"/>
</dbReference>
<gene>
    <name evidence="7" type="primary">proA</name>
    <name evidence="9" type="ORF">SAMN05444581_11717</name>
</gene>
<dbReference type="NCBIfam" id="TIGR00407">
    <property type="entry name" value="proA"/>
    <property type="match status" value="1"/>
</dbReference>
<comment type="function">
    <text evidence="7">Catalyzes the NADPH-dependent reduction of L-glutamate 5-phosphate into L-glutamate 5-semialdehyde and phosphate. The product spontaneously undergoes cyclization to form 1-pyrroline-5-carboxylate.</text>
</comment>
<dbReference type="InterPro" id="IPR015590">
    <property type="entry name" value="Aldehyde_DH_dom"/>
</dbReference>
<evidence type="ECO:0000313" key="10">
    <source>
        <dbReference type="Proteomes" id="UP000198755"/>
    </source>
</evidence>
<evidence type="ECO:0000256" key="1">
    <source>
        <dbReference type="ARBA" id="ARBA00004985"/>
    </source>
</evidence>
<dbReference type="SUPFAM" id="SSF53720">
    <property type="entry name" value="ALDH-like"/>
    <property type="match status" value="1"/>
</dbReference>
<dbReference type="PROSITE" id="PS01223">
    <property type="entry name" value="PROA"/>
    <property type="match status" value="1"/>
</dbReference>
<comment type="catalytic activity">
    <reaction evidence="6 7">
        <text>L-glutamate 5-semialdehyde + phosphate + NADP(+) = L-glutamyl 5-phosphate + NADPH + H(+)</text>
        <dbReference type="Rhea" id="RHEA:19541"/>
        <dbReference type="ChEBI" id="CHEBI:15378"/>
        <dbReference type="ChEBI" id="CHEBI:43474"/>
        <dbReference type="ChEBI" id="CHEBI:57783"/>
        <dbReference type="ChEBI" id="CHEBI:58066"/>
        <dbReference type="ChEBI" id="CHEBI:58274"/>
        <dbReference type="ChEBI" id="CHEBI:58349"/>
        <dbReference type="EC" id="1.2.1.41"/>
    </reaction>
</comment>
<keyword evidence="7" id="KW-0963">Cytoplasm</keyword>
<dbReference type="InterPro" id="IPR016163">
    <property type="entry name" value="Ald_DH_C"/>
</dbReference>